<feature type="compositionally biased region" description="Basic and acidic residues" evidence="1">
    <location>
        <begin position="790"/>
        <end position="807"/>
    </location>
</feature>
<feature type="compositionally biased region" description="Polar residues" evidence="1">
    <location>
        <begin position="839"/>
        <end position="858"/>
    </location>
</feature>
<dbReference type="GeneID" id="63848720"/>
<feature type="compositionally biased region" description="Basic and acidic residues" evidence="1">
    <location>
        <begin position="341"/>
        <end position="357"/>
    </location>
</feature>
<feature type="region of interest" description="Disordered" evidence="1">
    <location>
        <begin position="614"/>
        <end position="711"/>
    </location>
</feature>
<sequence length="972" mass="109157">MAHDPLIGEPPETPPPLPARSPLRDNPHYKCRRRWFQAEMIDECTNPSSPVSQAIFDELGLELEDTQHRLVTAIYESNKVHSLQGSKHPREGMLDAENGTLSKRSEDDECTALEFLTNEAEAEANWSNNLSTGSRKWSKTSSAYNQSIKEDQEEHTILGDEHLKRLPSSHCDGSSEPSTATSSFEGGCALSWTHSTEVDEDARAEGWLARGLPNAKLPAAEQSRQFSRDRYDAKYRALSPFPPVSPRTGNREYDLSTNSFTPPTCPVSPLNNGRDAYGNYISSNIRDHFAAPCPPGSPTPPHLSQNQRILEQGEQQPQVHLRGGWELPKPFWRRSSNVEPSQEHKPTNGLERDDKGGPMEGLRSVNKIEDRQHPGSRAVPSMRPQNAADPRTNLPTENRTSLKPDIINERYDGVDDAGDYGIYGTNSHGLHQQQTYEPPDENPYDNLSFIFNKHFGIQASPPILVPSGTRRLATEHRHRGTYRHEDSPVQTGSRSPPIYATRALPNTPNALQTFEYPTYRPMSPRDRENRPSSPESQRTATTIQSLTTTPREGKRWDSEIPRTPPKEPAPGFSQEADPYLVEHMNSQDTESIFSTRTADDRLKGFVELQTSGPYRKAKQAREARRIYEEQRRRREAEYERDTDLHTITPSMSASQRQVRRQPPPRTSRVQRMGRVPENESYHSFKRDVPGQNSHDQLLRQHPQPSDAGTVVLEPARNEKSNMNSMEMAFHIAGKVTRFLLATPSDPKSKTYSKRYQPAEDQRRGKASMRMNTSVLERISDGASSQIQETRGLKDSNKKQDKGKGKAVDLDATAPKRDFTPRVNHDFTLSGSTAINNNARFTGNTLGGPSTARYTSSGLRNERDDRFAVQPAPDKSNIPGTNHPYDRGGKQYDTQYEESDTGTTWPDPDEQGNVIISHNKGGMRGGGSDEFQEVRSSFSAGSSLMEKKTKKEKKQKSSAWTSCEYAMALHALR</sequence>
<comment type="caution">
    <text evidence="2">The sequence shown here is derived from an EMBL/GenBank/DDBJ whole genome shotgun (WGS) entry which is preliminary data.</text>
</comment>
<evidence type="ECO:0000256" key="1">
    <source>
        <dbReference type="SAM" id="MobiDB-lite"/>
    </source>
</evidence>
<reference evidence="2" key="1">
    <citation type="submission" date="2020-01" db="EMBL/GenBank/DDBJ databases">
        <authorList>
            <consortium name="DOE Joint Genome Institute"/>
            <person name="Haridas S."/>
            <person name="Albert R."/>
            <person name="Binder M."/>
            <person name="Bloem J."/>
            <person name="Labutti K."/>
            <person name="Salamov A."/>
            <person name="Andreopoulos B."/>
            <person name="Baker S.E."/>
            <person name="Barry K."/>
            <person name="Bills G."/>
            <person name="Bluhm B.H."/>
            <person name="Cannon C."/>
            <person name="Castanera R."/>
            <person name="Culley D.E."/>
            <person name="Daum C."/>
            <person name="Ezra D."/>
            <person name="Gonzalez J.B."/>
            <person name="Henrissat B."/>
            <person name="Kuo A."/>
            <person name="Liang C."/>
            <person name="Lipzen A."/>
            <person name="Lutzoni F."/>
            <person name="Magnuson J."/>
            <person name="Mondo S."/>
            <person name="Nolan M."/>
            <person name="Ohm R."/>
            <person name="Pangilinan J."/>
            <person name="Park H.-J."/>
            <person name="Ramirez L."/>
            <person name="Alfaro M."/>
            <person name="Sun H."/>
            <person name="Tritt A."/>
            <person name="Yoshinaga Y."/>
            <person name="Zwiers L.-H."/>
            <person name="Turgeon B.G."/>
            <person name="Goodwin S.B."/>
            <person name="Spatafora J.W."/>
            <person name="Crous P.W."/>
            <person name="Grigoriev I.V."/>
        </authorList>
    </citation>
    <scope>NUCLEOTIDE SEQUENCE</scope>
    <source>
        <strain evidence="2">CBS 394.84</strain>
    </source>
</reference>
<feature type="region of interest" description="Disordered" evidence="1">
    <location>
        <begin position="937"/>
        <end position="958"/>
    </location>
</feature>
<evidence type="ECO:0000313" key="2">
    <source>
        <dbReference type="EMBL" id="KAF1849872.1"/>
    </source>
</evidence>
<feature type="compositionally biased region" description="Basic and acidic residues" evidence="1">
    <location>
        <begin position="619"/>
        <end position="644"/>
    </location>
</feature>
<evidence type="ECO:0000313" key="3">
    <source>
        <dbReference type="Proteomes" id="UP000800039"/>
    </source>
</evidence>
<protein>
    <submittedName>
        <fullName evidence="2">Uncharacterized protein</fullName>
    </submittedName>
</protein>
<feature type="region of interest" description="Disordered" evidence="1">
    <location>
        <begin position="743"/>
        <end position="807"/>
    </location>
</feature>
<accession>A0A9P4GQE8</accession>
<proteinExistence type="predicted"/>
<feature type="region of interest" description="Disordered" evidence="1">
    <location>
        <begin position="839"/>
        <end position="887"/>
    </location>
</feature>
<gene>
    <name evidence="2" type="ORF">K460DRAFT_350011</name>
</gene>
<feature type="region of interest" description="Disordered" evidence="1">
    <location>
        <begin position="1"/>
        <end position="26"/>
    </location>
</feature>
<keyword evidence="3" id="KW-1185">Reference proteome</keyword>
<dbReference type="RefSeq" id="XP_040792435.1">
    <property type="nucleotide sequence ID" value="XM_040931468.1"/>
</dbReference>
<feature type="region of interest" description="Disordered" evidence="1">
    <location>
        <begin position="322"/>
        <end position="400"/>
    </location>
</feature>
<dbReference type="OrthoDB" id="3686245at2759"/>
<dbReference type="Proteomes" id="UP000800039">
    <property type="component" value="Unassembled WGS sequence"/>
</dbReference>
<feature type="compositionally biased region" description="Basic and acidic residues" evidence="1">
    <location>
        <begin position="551"/>
        <end position="560"/>
    </location>
</feature>
<organism evidence="2 3">
    <name type="scientific">Cucurbitaria berberidis CBS 394.84</name>
    <dbReference type="NCBI Taxonomy" id="1168544"/>
    <lineage>
        <taxon>Eukaryota</taxon>
        <taxon>Fungi</taxon>
        <taxon>Dikarya</taxon>
        <taxon>Ascomycota</taxon>
        <taxon>Pezizomycotina</taxon>
        <taxon>Dothideomycetes</taxon>
        <taxon>Pleosporomycetidae</taxon>
        <taxon>Pleosporales</taxon>
        <taxon>Pleosporineae</taxon>
        <taxon>Cucurbitariaceae</taxon>
        <taxon>Cucurbitaria</taxon>
    </lineage>
</organism>
<feature type="compositionally biased region" description="Basic and acidic residues" evidence="1">
    <location>
        <begin position="674"/>
        <end position="688"/>
    </location>
</feature>
<dbReference type="AlphaFoldDB" id="A0A9P4GQE8"/>
<feature type="compositionally biased region" description="Polar residues" evidence="1">
    <location>
        <begin position="531"/>
        <end position="550"/>
    </location>
</feature>
<name>A0A9P4GQE8_9PLEO</name>
<feature type="compositionally biased region" description="Low complexity" evidence="1">
    <location>
        <begin position="1"/>
        <end position="10"/>
    </location>
</feature>
<dbReference type="EMBL" id="ML976614">
    <property type="protein sequence ID" value="KAF1849872.1"/>
    <property type="molecule type" value="Genomic_DNA"/>
</dbReference>
<feature type="region of interest" description="Disordered" evidence="1">
    <location>
        <begin position="473"/>
        <end position="574"/>
    </location>
</feature>